<dbReference type="AlphaFoldDB" id="K8XUJ8"/>
<dbReference type="EMBL" id="AJYC02000047">
    <property type="protein sequence ID" value="EKT81852.1"/>
    <property type="molecule type" value="Genomic_DNA"/>
</dbReference>
<evidence type="ECO:0000313" key="2">
    <source>
        <dbReference type="EMBL" id="EKT81852.1"/>
    </source>
</evidence>
<organism evidence="2 3">
    <name type="scientific">Rhodococcus opacus M213</name>
    <dbReference type="NCBI Taxonomy" id="1129896"/>
    <lineage>
        <taxon>Bacteria</taxon>
        <taxon>Bacillati</taxon>
        <taxon>Actinomycetota</taxon>
        <taxon>Actinomycetes</taxon>
        <taxon>Mycobacteriales</taxon>
        <taxon>Nocardiaceae</taxon>
        <taxon>Rhodococcus</taxon>
    </lineage>
</organism>
<proteinExistence type="predicted"/>
<sequence>MQYPSELCRNNLHPAQDKNSSGQCRLCSLATDRTYKAKQRAALELVRALEARGVHVDIESLALSENPTASAQQAADRIVSEFGDIE</sequence>
<evidence type="ECO:0000313" key="3">
    <source>
        <dbReference type="Proteomes" id="UP000005951"/>
    </source>
</evidence>
<dbReference type="Proteomes" id="UP000005951">
    <property type="component" value="Unassembled WGS sequence"/>
</dbReference>
<accession>K8XUJ8</accession>
<dbReference type="RefSeq" id="WP_005257052.1">
    <property type="nucleotide sequence ID" value="NZ_AJYC02000047.1"/>
</dbReference>
<name>K8XUJ8_RHOOP</name>
<comment type="caution">
    <text evidence="2">The sequence shown here is derived from an EMBL/GenBank/DDBJ whole genome shotgun (WGS) entry which is preliminary data.</text>
</comment>
<evidence type="ECO:0000256" key="1">
    <source>
        <dbReference type="SAM" id="MobiDB-lite"/>
    </source>
</evidence>
<gene>
    <name evidence="2" type="ORF">WSS_A15209</name>
</gene>
<protein>
    <submittedName>
        <fullName evidence="2">Uncharacterized protein</fullName>
    </submittedName>
</protein>
<feature type="region of interest" description="Disordered" evidence="1">
    <location>
        <begin position="1"/>
        <end position="22"/>
    </location>
</feature>
<reference evidence="2 3" key="1">
    <citation type="journal article" date="2013" name="Genome Announc.">
        <title>Draft Genome Sequence of Rhodococcus opacus Strain M213 Shows a Diverse Catabolic Potential.</title>
        <authorList>
            <person name="Pathak A."/>
            <person name="Green S.J."/>
            <person name="Ogram A."/>
            <person name="Chauhan A."/>
        </authorList>
    </citation>
    <scope>NUCLEOTIDE SEQUENCE [LARGE SCALE GENOMIC DNA]</scope>
    <source>
        <strain evidence="2 3">M213</strain>
    </source>
</reference>